<dbReference type="Gene3D" id="1.20.120.1870">
    <property type="entry name" value="Fic/DOC protein, Fido domain"/>
    <property type="match status" value="1"/>
</dbReference>
<gene>
    <name evidence="2" type="ORF">DW016_01150</name>
</gene>
<protein>
    <submittedName>
        <fullName evidence="2">Type II toxin-antitoxin system death-on-curing family toxin</fullName>
    </submittedName>
</protein>
<keyword evidence="3" id="KW-1185">Reference proteome</keyword>
<dbReference type="RefSeq" id="WP_024732672.1">
    <property type="nucleotide sequence ID" value="NZ_CALBAT010000003.1"/>
</dbReference>
<dbReference type="PROSITE" id="PS51459">
    <property type="entry name" value="FIDO"/>
    <property type="match status" value="1"/>
</dbReference>
<dbReference type="InterPro" id="IPR003812">
    <property type="entry name" value="Fido"/>
</dbReference>
<dbReference type="Proteomes" id="UP000261080">
    <property type="component" value="Unassembled WGS sequence"/>
</dbReference>
<sequence>MIRLSKPQILLLHEQLIAETGGSSGLRDEGMLDSALNTPFQTFAGKDVYPSLQQKVARLCFGLVKNHPFVDGNKRIGAHVMLVFLALNGIELQHTQTELSEVILQLAAGTLQSTDLLDWILSHQI</sequence>
<dbReference type="GeneID" id="97192852"/>
<dbReference type="PANTHER" id="PTHR39426:SF1">
    <property type="entry name" value="HOMOLOGY TO DEATH-ON-CURING PROTEIN OF PHAGE P1"/>
    <property type="match status" value="1"/>
</dbReference>
<dbReference type="Pfam" id="PF02661">
    <property type="entry name" value="Fic"/>
    <property type="match status" value="1"/>
</dbReference>
<dbReference type="AlphaFoldDB" id="A0A3E3K625"/>
<organism evidence="2 3">
    <name type="scientific">Sellimonas intestinalis</name>
    <dbReference type="NCBI Taxonomy" id="1653434"/>
    <lineage>
        <taxon>Bacteria</taxon>
        <taxon>Bacillati</taxon>
        <taxon>Bacillota</taxon>
        <taxon>Clostridia</taxon>
        <taxon>Lachnospirales</taxon>
        <taxon>Lachnospiraceae</taxon>
        <taxon>Sellimonas</taxon>
    </lineage>
</organism>
<evidence type="ECO:0000313" key="2">
    <source>
        <dbReference type="EMBL" id="RGE89908.1"/>
    </source>
</evidence>
<name>A0A3E3K625_9FIRM</name>
<dbReference type="OrthoDB" id="9802752at2"/>
<dbReference type="EMBL" id="QVLX01000001">
    <property type="protein sequence ID" value="RGE89908.1"/>
    <property type="molecule type" value="Genomic_DNA"/>
</dbReference>
<evidence type="ECO:0000259" key="1">
    <source>
        <dbReference type="PROSITE" id="PS51459"/>
    </source>
</evidence>
<evidence type="ECO:0000313" key="3">
    <source>
        <dbReference type="Proteomes" id="UP000261080"/>
    </source>
</evidence>
<dbReference type="NCBIfam" id="TIGR01550">
    <property type="entry name" value="DOC_P1"/>
    <property type="match status" value="1"/>
</dbReference>
<dbReference type="InterPro" id="IPR036597">
    <property type="entry name" value="Fido-like_dom_sf"/>
</dbReference>
<reference evidence="2 3" key="1">
    <citation type="submission" date="2018-08" db="EMBL/GenBank/DDBJ databases">
        <title>A genome reference for cultivated species of the human gut microbiota.</title>
        <authorList>
            <person name="Zou Y."/>
            <person name="Xue W."/>
            <person name="Luo G."/>
        </authorList>
    </citation>
    <scope>NUCLEOTIDE SEQUENCE [LARGE SCALE GENOMIC DNA]</scope>
    <source>
        <strain evidence="2 3">AF37-2AT</strain>
    </source>
</reference>
<comment type="caution">
    <text evidence="2">The sequence shown here is derived from an EMBL/GenBank/DDBJ whole genome shotgun (WGS) entry which is preliminary data.</text>
</comment>
<dbReference type="SUPFAM" id="SSF140931">
    <property type="entry name" value="Fic-like"/>
    <property type="match status" value="1"/>
</dbReference>
<proteinExistence type="predicted"/>
<dbReference type="GO" id="GO:0016301">
    <property type="term" value="F:kinase activity"/>
    <property type="evidence" value="ECO:0007669"/>
    <property type="project" value="InterPro"/>
</dbReference>
<dbReference type="InterPro" id="IPR053737">
    <property type="entry name" value="Type_II_TA_Toxin"/>
</dbReference>
<feature type="domain" description="Fido" evidence="1">
    <location>
        <begin position="4"/>
        <end position="122"/>
    </location>
</feature>
<dbReference type="InterPro" id="IPR006440">
    <property type="entry name" value="Doc"/>
</dbReference>
<dbReference type="PIRSF" id="PIRSF018297">
    <property type="entry name" value="Doc"/>
    <property type="match status" value="1"/>
</dbReference>
<accession>A0A3E3K625</accession>
<dbReference type="PANTHER" id="PTHR39426">
    <property type="entry name" value="HOMOLOGY TO DEATH-ON-CURING PROTEIN OF PHAGE P1"/>
    <property type="match status" value="1"/>
</dbReference>